<dbReference type="EMBL" id="KP686076">
    <property type="protein sequence ID" value="AKL82383.1"/>
    <property type="molecule type" value="Genomic_DNA"/>
</dbReference>
<keyword evidence="3 4" id="KW-0687">Ribonucleoprotein</keyword>
<dbReference type="SUPFAM" id="SSF46911">
    <property type="entry name" value="Ribosomal protein S18"/>
    <property type="match status" value="1"/>
</dbReference>
<reference evidence="5" key="1">
    <citation type="journal article" date="2015" name="J. Eukaryot. Microbiol.">
        <title>Chloroplast Genome Evolution in the Euglenaceae.</title>
        <authorList>
            <person name="Bennett M.S."/>
            <person name="Triemer R.E."/>
        </authorList>
    </citation>
    <scope>NUCLEOTIDE SEQUENCE</scope>
    <source>
        <strain evidence="5">SAG 1224-5/15</strain>
    </source>
</reference>
<comment type="similarity">
    <text evidence="1 4">Belongs to the bacterial ribosomal protein bS18 family.</text>
</comment>
<keyword evidence="5" id="KW-0934">Plastid</keyword>
<proteinExistence type="inferred from homology"/>
<keyword evidence="2 4" id="KW-0689">Ribosomal protein</keyword>
<evidence type="ECO:0000313" key="5">
    <source>
        <dbReference type="EMBL" id="AKL82383.1"/>
    </source>
</evidence>
<geneLocation type="chloroplast" evidence="5"/>
<name>A0A0G3VPQ7_EUGGR</name>
<evidence type="ECO:0000256" key="1">
    <source>
        <dbReference type="ARBA" id="ARBA00005589"/>
    </source>
</evidence>
<protein>
    <submittedName>
        <fullName evidence="5">Ribosomal protein S18</fullName>
    </submittedName>
</protein>
<dbReference type="GO" id="GO:0006412">
    <property type="term" value="P:translation"/>
    <property type="evidence" value="ECO:0007669"/>
    <property type="project" value="InterPro"/>
</dbReference>
<dbReference type="Pfam" id="PF01084">
    <property type="entry name" value="Ribosomal_S18"/>
    <property type="match status" value="1"/>
</dbReference>
<dbReference type="AlphaFoldDB" id="A0A0G3VPQ7"/>
<dbReference type="GO" id="GO:0070181">
    <property type="term" value="F:small ribosomal subunit rRNA binding"/>
    <property type="evidence" value="ECO:0007669"/>
    <property type="project" value="TreeGrafter"/>
</dbReference>
<keyword evidence="5" id="KW-0150">Chloroplast</keyword>
<dbReference type="PRINTS" id="PR00974">
    <property type="entry name" value="RIBOSOMALS18"/>
</dbReference>
<gene>
    <name evidence="5" type="primary">rps18</name>
</gene>
<sequence>MKYPALIDYKNVNILRRFINFQGKIIPKRLNKPKLTYKQHRLLRKSVKQARYLGLLPFKTKDFF</sequence>
<evidence type="ECO:0000256" key="4">
    <source>
        <dbReference type="RuleBase" id="RU003910"/>
    </source>
</evidence>
<dbReference type="SMR" id="A0A0G3VPQ7"/>
<dbReference type="PANTHER" id="PTHR13479:SF40">
    <property type="entry name" value="SMALL RIBOSOMAL SUBUNIT PROTEIN BS18M"/>
    <property type="match status" value="1"/>
</dbReference>
<evidence type="ECO:0000256" key="3">
    <source>
        <dbReference type="ARBA" id="ARBA00023274"/>
    </source>
</evidence>
<evidence type="ECO:0000256" key="2">
    <source>
        <dbReference type="ARBA" id="ARBA00022980"/>
    </source>
</evidence>
<dbReference type="GO" id="GO:0003735">
    <property type="term" value="F:structural constituent of ribosome"/>
    <property type="evidence" value="ECO:0007669"/>
    <property type="project" value="InterPro"/>
</dbReference>
<organism evidence="5">
    <name type="scientific">Euglena gracilis var. bacillaris</name>
    <dbReference type="NCBI Taxonomy" id="158060"/>
    <lineage>
        <taxon>Eukaryota</taxon>
        <taxon>Discoba</taxon>
        <taxon>Euglenozoa</taxon>
        <taxon>Euglenida</taxon>
        <taxon>Spirocuta</taxon>
        <taxon>Euglenophyceae</taxon>
        <taxon>Euglenales</taxon>
        <taxon>Euglenaceae</taxon>
        <taxon>Euglena</taxon>
    </lineage>
</organism>
<dbReference type="NCBIfam" id="TIGR00165">
    <property type="entry name" value="S18"/>
    <property type="match status" value="1"/>
</dbReference>
<dbReference type="InterPro" id="IPR036870">
    <property type="entry name" value="Ribosomal_bS18_sf"/>
</dbReference>
<dbReference type="InterPro" id="IPR001648">
    <property type="entry name" value="Ribosomal_bS18"/>
</dbReference>
<accession>A0A0G3VPQ7</accession>
<dbReference type="Gene3D" id="4.10.640.10">
    <property type="entry name" value="Ribosomal protein S18"/>
    <property type="match status" value="1"/>
</dbReference>
<dbReference type="GO" id="GO:0005763">
    <property type="term" value="C:mitochondrial small ribosomal subunit"/>
    <property type="evidence" value="ECO:0007669"/>
    <property type="project" value="TreeGrafter"/>
</dbReference>
<dbReference type="PANTHER" id="PTHR13479">
    <property type="entry name" value="30S RIBOSOMAL PROTEIN S18"/>
    <property type="match status" value="1"/>
</dbReference>